<keyword evidence="1" id="KW-0732">Signal</keyword>
<sequence>MKKIYHILLFLAVALFFFSACNEEWKEEQYEHYVSFKAPLNDLGVTEIYVSYKADEVSNYKLPVVVSGSTTNPQNLTVKVALDPDTLEVLNYERFQSRVDLYYEQLSDTYFTMPGTVDIKAGEDVGLLNIDFNFKDIDLADKWILPLTIVPDTENGTYTPHPRKHYKKALLRVMPFNDYSGKYGAANLKTYIKGSENGAPIVKSNIQLYVVDDHTVFFYAGMVDENRMDRHNYKVYAELDEETNEVRLYSDNPEMQFQSYSTPTFTVDEQMDVTRPYLLKRTTIIEGIDFSFRDYSTSDVVDYDFTVRGQIAMERRINTQIPDEDQAIEW</sequence>
<dbReference type="Pfam" id="PF14274">
    <property type="entry name" value="BT_3044-like_C"/>
    <property type="match status" value="1"/>
</dbReference>
<dbReference type="PROSITE" id="PS51257">
    <property type="entry name" value="PROKAR_LIPOPROTEIN"/>
    <property type="match status" value="1"/>
</dbReference>
<comment type="caution">
    <text evidence="4">The sequence shown here is derived from an EMBL/GenBank/DDBJ whole genome shotgun (WGS) entry which is preliminary data.</text>
</comment>
<keyword evidence="5" id="KW-1185">Reference proteome</keyword>
<gene>
    <name evidence="4" type="ORF">N2K84_14845</name>
</gene>
<reference evidence="4" key="1">
    <citation type="submission" date="2022-10" db="EMBL/GenBank/DDBJ databases">
        <title>Gaoshiqiia sediminis gen. nov., sp. nov., isolated from coastal sediment.</title>
        <authorList>
            <person name="Yu W.X."/>
            <person name="Mu D.S."/>
            <person name="Du J.Z."/>
            <person name="Liang Y.Q."/>
        </authorList>
    </citation>
    <scope>NUCLEOTIDE SEQUENCE</scope>
    <source>
        <strain evidence="4">A06</strain>
    </source>
</reference>
<dbReference type="RefSeq" id="WP_282592611.1">
    <property type="nucleotide sequence ID" value="NZ_JAPAAF010000027.1"/>
</dbReference>
<organism evidence="4 5">
    <name type="scientific">Gaoshiqia sediminis</name>
    <dbReference type="NCBI Taxonomy" id="2986998"/>
    <lineage>
        <taxon>Bacteria</taxon>
        <taxon>Pseudomonadati</taxon>
        <taxon>Bacteroidota</taxon>
        <taxon>Bacteroidia</taxon>
        <taxon>Marinilabiliales</taxon>
        <taxon>Prolixibacteraceae</taxon>
        <taxon>Gaoshiqia</taxon>
    </lineage>
</organism>
<dbReference type="Proteomes" id="UP001163821">
    <property type="component" value="Unassembled WGS sequence"/>
</dbReference>
<feature type="domain" description="DUF4973" evidence="3">
    <location>
        <begin position="25"/>
        <end position="152"/>
    </location>
</feature>
<evidence type="ECO:0000313" key="5">
    <source>
        <dbReference type="Proteomes" id="UP001163821"/>
    </source>
</evidence>
<evidence type="ECO:0000259" key="3">
    <source>
        <dbReference type="Pfam" id="PF16343"/>
    </source>
</evidence>
<dbReference type="Gene3D" id="2.40.128.440">
    <property type="entry name" value="Uncharacterised protein PF14274, DUF4361"/>
    <property type="match status" value="1"/>
</dbReference>
<evidence type="ECO:0000256" key="1">
    <source>
        <dbReference type="SAM" id="SignalP"/>
    </source>
</evidence>
<dbReference type="AlphaFoldDB" id="A0AA41Y5Y3"/>
<feature type="signal peptide" evidence="1">
    <location>
        <begin position="1"/>
        <end position="22"/>
    </location>
</feature>
<dbReference type="EMBL" id="JAPAAF010000027">
    <property type="protein sequence ID" value="MCW0484019.1"/>
    <property type="molecule type" value="Genomic_DNA"/>
</dbReference>
<dbReference type="Gene3D" id="2.60.40.1740">
    <property type="entry name" value="hypothetical protein (bacova_03559)"/>
    <property type="match status" value="1"/>
</dbReference>
<name>A0AA41Y5Y3_9BACT</name>
<feature type="chain" id="PRO_5041293963" evidence="1">
    <location>
        <begin position="23"/>
        <end position="330"/>
    </location>
</feature>
<accession>A0AA41Y5Y3</accession>
<dbReference type="InterPro" id="IPR032509">
    <property type="entry name" value="DUF4973"/>
</dbReference>
<protein>
    <submittedName>
        <fullName evidence="4">DUF4973 domain-containing protein</fullName>
    </submittedName>
</protein>
<dbReference type="Pfam" id="PF16343">
    <property type="entry name" value="DUF4973"/>
    <property type="match status" value="1"/>
</dbReference>
<evidence type="ECO:0000259" key="2">
    <source>
        <dbReference type="Pfam" id="PF14274"/>
    </source>
</evidence>
<proteinExistence type="predicted"/>
<feature type="domain" description="BT-3044-like C-terminal" evidence="2">
    <location>
        <begin position="168"/>
        <end position="297"/>
    </location>
</feature>
<dbReference type="InterPro" id="IPR025371">
    <property type="entry name" value="BT_3044-like_C"/>
</dbReference>
<evidence type="ECO:0000313" key="4">
    <source>
        <dbReference type="EMBL" id="MCW0484019.1"/>
    </source>
</evidence>